<dbReference type="InterPro" id="IPR012938">
    <property type="entry name" value="Glc/Sorbosone_DH"/>
</dbReference>
<gene>
    <name evidence="3" type="ORF">JM946_08770</name>
</gene>
<accession>A0ABS1WV37</accession>
<dbReference type="Gene3D" id="2.120.10.30">
    <property type="entry name" value="TolB, C-terminal domain"/>
    <property type="match status" value="1"/>
</dbReference>
<dbReference type="InterPro" id="IPR011042">
    <property type="entry name" value="6-blade_b-propeller_TolB-like"/>
</dbReference>
<organism evidence="3 4">
    <name type="scientific">Steroidobacter gossypii</name>
    <dbReference type="NCBI Taxonomy" id="2805490"/>
    <lineage>
        <taxon>Bacteria</taxon>
        <taxon>Pseudomonadati</taxon>
        <taxon>Pseudomonadota</taxon>
        <taxon>Gammaproteobacteria</taxon>
        <taxon>Steroidobacterales</taxon>
        <taxon>Steroidobacteraceae</taxon>
        <taxon>Steroidobacter</taxon>
    </lineage>
</organism>
<evidence type="ECO:0000313" key="4">
    <source>
        <dbReference type="Proteomes" id="UP000661077"/>
    </source>
</evidence>
<keyword evidence="1" id="KW-0732">Signal</keyword>
<protein>
    <submittedName>
        <fullName evidence="3">PQQ-dependent sugar dehydrogenase</fullName>
    </submittedName>
</protein>
<evidence type="ECO:0000313" key="3">
    <source>
        <dbReference type="EMBL" id="MBM0104839.1"/>
    </source>
</evidence>
<dbReference type="RefSeq" id="WP_203166909.1">
    <property type="nucleotide sequence ID" value="NZ_JAEVLS010000002.1"/>
</dbReference>
<dbReference type="SUPFAM" id="SSF50952">
    <property type="entry name" value="Soluble quinoprotein glucose dehydrogenase"/>
    <property type="match status" value="1"/>
</dbReference>
<dbReference type="Pfam" id="PF07995">
    <property type="entry name" value="GSDH"/>
    <property type="match status" value="1"/>
</dbReference>
<dbReference type="Proteomes" id="UP000661077">
    <property type="component" value="Unassembled WGS sequence"/>
</dbReference>
<evidence type="ECO:0000259" key="2">
    <source>
        <dbReference type="Pfam" id="PF07995"/>
    </source>
</evidence>
<dbReference type="PANTHER" id="PTHR19328">
    <property type="entry name" value="HEDGEHOG-INTERACTING PROTEIN"/>
    <property type="match status" value="1"/>
</dbReference>
<reference evidence="3 4" key="1">
    <citation type="journal article" date="2021" name="Int. J. Syst. Evol. Microbiol.">
        <title>Steroidobacter gossypii sp. nov., isolated from soil of cotton cropping field.</title>
        <authorList>
            <person name="Huang R."/>
            <person name="Yang S."/>
            <person name="Zhen C."/>
            <person name="Liu W."/>
        </authorList>
    </citation>
    <scope>NUCLEOTIDE SEQUENCE [LARGE SCALE GENOMIC DNA]</scope>
    <source>
        <strain evidence="3 4">S1-65</strain>
    </source>
</reference>
<feature type="signal peptide" evidence="1">
    <location>
        <begin position="1"/>
        <end position="28"/>
    </location>
</feature>
<sequence>MNLRKVTGFAATVVLLAVYGTVSSKATAAPLIAAQAVVATPMAQFNEPWAMTFLPDGRLLVTEKRGQLKVYTVDGSTATITGVPAVSYGGQGGLLDVVLHPAFAANNLVYFSFAEAGANNTRGTAVARARLSLSPQSGGSLSNVQVIWRQSPKVTGPNHFGGRIAFGSDGRLWISSSERNQFEPAQQMNTTLGKILRLNDDGSIPADNPFVSQGGVARQIWSLGHRNVYGLAFDSQGRLWSHEMGPRGGDELNIIERGSNYGWPIVSNGDHYDGRVIPDHHTRPEFNAPEVWWNPVISPAGLIFYDANLFSQWRGNALIGGLSARGLIRVAISGATAREVERINLNQRIREVEQGPDGAIWVLEDQQGSSGGRLLRLTPR</sequence>
<comment type="caution">
    <text evidence="3">The sequence shown here is derived from an EMBL/GenBank/DDBJ whole genome shotgun (WGS) entry which is preliminary data.</text>
</comment>
<name>A0ABS1WV37_9GAMM</name>
<keyword evidence="4" id="KW-1185">Reference proteome</keyword>
<feature type="domain" description="Glucose/Sorbosone dehydrogenase" evidence="2">
    <location>
        <begin position="45"/>
        <end position="368"/>
    </location>
</feature>
<evidence type="ECO:0000256" key="1">
    <source>
        <dbReference type="SAM" id="SignalP"/>
    </source>
</evidence>
<dbReference type="EMBL" id="JAEVLS010000002">
    <property type="protein sequence ID" value="MBM0104839.1"/>
    <property type="molecule type" value="Genomic_DNA"/>
</dbReference>
<proteinExistence type="predicted"/>
<feature type="chain" id="PRO_5045637749" evidence="1">
    <location>
        <begin position="29"/>
        <end position="380"/>
    </location>
</feature>
<dbReference type="PANTHER" id="PTHR19328:SF75">
    <property type="entry name" value="ALDOSE SUGAR DEHYDROGENASE YLII"/>
    <property type="match status" value="1"/>
</dbReference>
<dbReference type="InterPro" id="IPR011041">
    <property type="entry name" value="Quinoprot_gluc/sorb_DH_b-prop"/>
</dbReference>